<feature type="transmembrane region" description="Helical" evidence="1">
    <location>
        <begin position="12"/>
        <end position="33"/>
    </location>
</feature>
<dbReference type="EMBL" id="BOPG01000142">
    <property type="protein sequence ID" value="GIJ64956.1"/>
    <property type="molecule type" value="Genomic_DNA"/>
</dbReference>
<proteinExistence type="predicted"/>
<comment type="caution">
    <text evidence="2">The sequence shown here is derived from an EMBL/GenBank/DDBJ whole genome shotgun (WGS) entry which is preliminary data.</text>
</comment>
<evidence type="ECO:0000313" key="2">
    <source>
        <dbReference type="EMBL" id="GIJ64956.1"/>
    </source>
</evidence>
<dbReference type="RefSeq" id="WP_204014897.1">
    <property type="nucleotide sequence ID" value="NZ_BOPG01000142.1"/>
</dbReference>
<dbReference type="Proteomes" id="UP000612585">
    <property type="component" value="Unassembled WGS sequence"/>
</dbReference>
<keyword evidence="1" id="KW-0472">Membrane</keyword>
<feature type="transmembrane region" description="Helical" evidence="1">
    <location>
        <begin position="61"/>
        <end position="79"/>
    </location>
</feature>
<organism evidence="2 3">
    <name type="scientific">Virgisporangium aurantiacum</name>
    <dbReference type="NCBI Taxonomy" id="175570"/>
    <lineage>
        <taxon>Bacteria</taxon>
        <taxon>Bacillati</taxon>
        <taxon>Actinomycetota</taxon>
        <taxon>Actinomycetes</taxon>
        <taxon>Micromonosporales</taxon>
        <taxon>Micromonosporaceae</taxon>
        <taxon>Virgisporangium</taxon>
    </lineage>
</organism>
<feature type="transmembrane region" description="Helical" evidence="1">
    <location>
        <begin position="158"/>
        <end position="178"/>
    </location>
</feature>
<dbReference type="AlphaFoldDB" id="A0A8J3ZNU3"/>
<keyword evidence="3" id="KW-1185">Reference proteome</keyword>
<accession>A0A8J3ZNU3</accession>
<evidence type="ECO:0000256" key="1">
    <source>
        <dbReference type="SAM" id="Phobius"/>
    </source>
</evidence>
<keyword evidence="1" id="KW-0812">Transmembrane</keyword>
<feature type="transmembrane region" description="Helical" evidence="1">
    <location>
        <begin position="126"/>
        <end position="146"/>
    </location>
</feature>
<keyword evidence="1" id="KW-1133">Transmembrane helix</keyword>
<gene>
    <name evidence="2" type="ORF">Vau01_124720</name>
</gene>
<reference evidence="2" key="1">
    <citation type="submission" date="2021-01" db="EMBL/GenBank/DDBJ databases">
        <title>Whole genome shotgun sequence of Virgisporangium aurantiacum NBRC 16421.</title>
        <authorList>
            <person name="Komaki H."/>
            <person name="Tamura T."/>
        </authorList>
    </citation>
    <scope>NUCLEOTIDE SEQUENCE</scope>
    <source>
        <strain evidence="2">NBRC 16421</strain>
    </source>
</reference>
<protein>
    <submittedName>
        <fullName evidence="2">Uncharacterized protein</fullName>
    </submittedName>
</protein>
<evidence type="ECO:0000313" key="3">
    <source>
        <dbReference type="Proteomes" id="UP000612585"/>
    </source>
</evidence>
<sequence>MSERVVSRSRTWLRLVQVAAAGLVVFVLLYAAMRVWKDVPHLVHGTQPADDIDRAYVEHPWLAYLHIAPGVLYLLGAPLQLAYRFRSRHYDVHRRLGRVLLVAALLSGVFAVVFGFLFSFGGVGEAAASVVFGGWFLACLVAAFRAVRRGDIVQHRRWMIRAFTVAIGVGTIRIWIIVLPQLGVLGLKESFAPAFWISFVAHVLVAEWWVRTTPHPPG</sequence>
<dbReference type="InterPro" id="IPR018750">
    <property type="entry name" value="DUF2306_membrane"/>
</dbReference>
<feature type="transmembrane region" description="Helical" evidence="1">
    <location>
        <begin position="190"/>
        <end position="210"/>
    </location>
</feature>
<feature type="transmembrane region" description="Helical" evidence="1">
    <location>
        <begin position="99"/>
        <end position="120"/>
    </location>
</feature>
<name>A0A8J3ZNU3_9ACTN</name>
<dbReference type="Pfam" id="PF10067">
    <property type="entry name" value="DUF2306"/>
    <property type="match status" value="1"/>
</dbReference>